<keyword evidence="7" id="KW-0560">Oxidoreductase</keyword>
<name>E3R059_COLGM</name>
<accession>E3R059</accession>
<dbReference type="HOGENOM" id="CLU_018012_4_2_1"/>
<dbReference type="InterPro" id="IPR001128">
    <property type="entry name" value="Cyt_P450"/>
</dbReference>
<evidence type="ECO:0000256" key="2">
    <source>
        <dbReference type="ARBA" id="ARBA00010617"/>
    </source>
</evidence>
<dbReference type="GO" id="GO:0005506">
    <property type="term" value="F:iron ion binding"/>
    <property type="evidence" value="ECO:0007669"/>
    <property type="project" value="InterPro"/>
</dbReference>
<dbReference type="AlphaFoldDB" id="E3R059"/>
<dbReference type="GO" id="GO:0020037">
    <property type="term" value="F:heme binding"/>
    <property type="evidence" value="ECO:0007669"/>
    <property type="project" value="InterPro"/>
</dbReference>
<dbReference type="CDD" id="cd11040">
    <property type="entry name" value="CYP7_CYP8-like"/>
    <property type="match status" value="1"/>
</dbReference>
<organism evidence="10">
    <name type="scientific">Colletotrichum graminicola (strain M1.001 / M2 / FGSC 10212)</name>
    <name type="common">Maize anthracnose fungus</name>
    <name type="synonym">Glomerella graminicola</name>
    <dbReference type="NCBI Taxonomy" id="645133"/>
    <lineage>
        <taxon>Eukaryota</taxon>
        <taxon>Fungi</taxon>
        <taxon>Dikarya</taxon>
        <taxon>Ascomycota</taxon>
        <taxon>Pezizomycotina</taxon>
        <taxon>Sordariomycetes</taxon>
        <taxon>Hypocreomycetidae</taxon>
        <taxon>Glomerellales</taxon>
        <taxon>Glomerellaceae</taxon>
        <taxon>Colletotrichum</taxon>
        <taxon>Colletotrichum graminicola species complex</taxon>
    </lineage>
</organism>
<dbReference type="InterPro" id="IPR036396">
    <property type="entry name" value="Cyt_P450_sf"/>
</dbReference>
<evidence type="ECO:0000256" key="1">
    <source>
        <dbReference type="ARBA" id="ARBA00001971"/>
    </source>
</evidence>
<dbReference type="SUPFAM" id="SSF48264">
    <property type="entry name" value="Cytochrome P450"/>
    <property type="match status" value="1"/>
</dbReference>
<comment type="similarity">
    <text evidence="2 7">Belongs to the cytochrome P450 family.</text>
</comment>
<feature type="binding site" description="axial binding residue" evidence="6">
    <location>
        <position position="450"/>
    </location>
    <ligand>
        <name>heme</name>
        <dbReference type="ChEBI" id="CHEBI:30413"/>
    </ligand>
    <ligandPart>
        <name>Fe</name>
        <dbReference type="ChEBI" id="CHEBI:18248"/>
    </ligandPart>
</feature>
<evidence type="ECO:0000313" key="9">
    <source>
        <dbReference type="EMBL" id="EFQ36497.1"/>
    </source>
</evidence>
<keyword evidence="6 7" id="KW-0349">Heme</keyword>
<evidence type="ECO:0000256" key="7">
    <source>
        <dbReference type="RuleBase" id="RU000461"/>
    </source>
</evidence>
<evidence type="ECO:0000256" key="5">
    <source>
        <dbReference type="ARBA" id="ARBA00023033"/>
    </source>
</evidence>
<keyword evidence="8" id="KW-1133">Transmembrane helix</keyword>
<evidence type="ECO:0000256" key="6">
    <source>
        <dbReference type="PIRSR" id="PIRSR602403-1"/>
    </source>
</evidence>
<protein>
    <submittedName>
        <fullName evidence="9">Prostacyclin synthase</fullName>
    </submittedName>
</protein>
<dbReference type="OrthoDB" id="1470350at2759"/>
<dbReference type="PANTHER" id="PTHR47582">
    <property type="entry name" value="P450, PUTATIVE (EUROFUNG)-RELATED"/>
    <property type="match status" value="1"/>
</dbReference>
<dbReference type="GO" id="GO:0004497">
    <property type="term" value="F:monooxygenase activity"/>
    <property type="evidence" value="ECO:0007669"/>
    <property type="project" value="UniProtKB-KW"/>
</dbReference>
<evidence type="ECO:0000256" key="4">
    <source>
        <dbReference type="ARBA" id="ARBA00023004"/>
    </source>
</evidence>
<comment type="cofactor">
    <cofactor evidence="1 6">
        <name>heme</name>
        <dbReference type="ChEBI" id="CHEBI:30413"/>
    </cofactor>
</comment>
<dbReference type="Proteomes" id="UP000008782">
    <property type="component" value="Unassembled WGS sequence"/>
</dbReference>
<dbReference type="InterPro" id="IPR002403">
    <property type="entry name" value="Cyt_P450_E_grp-IV"/>
</dbReference>
<reference evidence="10" key="1">
    <citation type="journal article" date="2012" name="Nat. Genet.">
        <title>Lifestyle transitions in plant pathogenic Colletotrichum fungi deciphered by genome and transcriptome analyses.</title>
        <authorList>
            <person name="O'Connell R.J."/>
            <person name="Thon M.R."/>
            <person name="Hacquard S."/>
            <person name="Amyotte S.G."/>
            <person name="Kleemann J."/>
            <person name="Torres M.F."/>
            <person name="Damm U."/>
            <person name="Buiate E.A."/>
            <person name="Epstein L."/>
            <person name="Alkan N."/>
            <person name="Altmueller J."/>
            <person name="Alvarado-Balderrama L."/>
            <person name="Bauser C.A."/>
            <person name="Becker C."/>
            <person name="Birren B.W."/>
            <person name="Chen Z."/>
            <person name="Choi J."/>
            <person name="Crouch J.A."/>
            <person name="Duvick J.P."/>
            <person name="Farman M.A."/>
            <person name="Gan P."/>
            <person name="Heiman D."/>
            <person name="Henrissat B."/>
            <person name="Howard R.J."/>
            <person name="Kabbage M."/>
            <person name="Koch C."/>
            <person name="Kracher B."/>
            <person name="Kubo Y."/>
            <person name="Law A.D."/>
            <person name="Lebrun M.-H."/>
            <person name="Lee Y.-H."/>
            <person name="Miyara I."/>
            <person name="Moore N."/>
            <person name="Neumann U."/>
            <person name="Nordstroem K."/>
            <person name="Panaccione D.G."/>
            <person name="Panstruga R."/>
            <person name="Place M."/>
            <person name="Proctor R.H."/>
            <person name="Prusky D."/>
            <person name="Rech G."/>
            <person name="Reinhardt R."/>
            <person name="Rollins J.A."/>
            <person name="Rounsley S."/>
            <person name="Schardl C.L."/>
            <person name="Schwartz D.C."/>
            <person name="Shenoy N."/>
            <person name="Shirasu K."/>
            <person name="Sikhakolli U.R."/>
            <person name="Stueber K."/>
            <person name="Sukno S.A."/>
            <person name="Sweigard J.A."/>
            <person name="Takano Y."/>
            <person name="Takahara H."/>
            <person name="Trail F."/>
            <person name="van der Does H.C."/>
            <person name="Voll L.M."/>
            <person name="Will I."/>
            <person name="Young S."/>
            <person name="Zeng Q."/>
            <person name="Zhang J."/>
            <person name="Zhou S."/>
            <person name="Dickman M.B."/>
            <person name="Schulze-Lefert P."/>
            <person name="Ver Loren van Themaat E."/>
            <person name="Ma L.-J."/>
            <person name="Vaillancourt L.J."/>
        </authorList>
    </citation>
    <scope>NUCLEOTIDE SEQUENCE [LARGE SCALE GENOMIC DNA]</scope>
    <source>
        <strain evidence="10">M1.001 / M2 / FGSC 10212</strain>
    </source>
</reference>
<evidence type="ECO:0000313" key="10">
    <source>
        <dbReference type="Proteomes" id="UP000008782"/>
    </source>
</evidence>
<keyword evidence="5 7" id="KW-0503">Monooxygenase</keyword>
<sequence>MLSYPGWWTYLLPGWFSFIALLVVIVSDLLRRHLNDPRQSQVREPPSLPHRVPFIGHVIGILTKQVGHFQDVGIKTAVSAVSLPVLSGKMYVIFEPSLMQHALRSPSLSFEPLMIQHAQGLLGVNAKTMSAVHSGLLGDLLRATKPAFAGEQLEIHNLTALNYYASVINNIRPGKTLQLVNLYSWLQRIVTVASAEALYGTRNPITAGSTLVDDVWTLEGGVQKLTFSVLPSITSSGPYNARERLVEALAPLFDLATIDSLPFVSRCRAGVIRAHGITSPEDIARCELAMLHVATVNTVPILFWLVVNIFSQPNLLKALRLECSLLMKRESTSCQGEAGVSEINISISSLQDSCPLLKACFQECLRIYGQALHSRRVHSDTVFTDTQGQEYLFKKGVDVMMPSGVSHTTPRAWGPNAEEFHAARFMNWPQNASREQRAAYMPFGGGKHLCPGRNFATAEILGFMAALCLGTDVQGPDRSETTLMVPGSSPAVLGQAISKPIDFAKGEGLGVKIRKREEFEYVKWRFQG</sequence>
<dbReference type="PANTHER" id="PTHR47582:SF1">
    <property type="entry name" value="P450, PUTATIVE (EUROFUNG)-RELATED"/>
    <property type="match status" value="1"/>
</dbReference>
<keyword evidence="4 6" id="KW-0408">Iron</keyword>
<dbReference type="InterPro" id="IPR053007">
    <property type="entry name" value="CYP450_monoxygenase_sec-met"/>
</dbReference>
<dbReference type="Gene3D" id="1.10.630.10">
    <property type="entry name" value="Cytochrome P450"/>
    <property type="match status" value="1"/>
</dbReference>
<dbReference type="VEuPathDB" id="FungiDB:GLRG_11642"/>
<dbReference type="STRING" id="645133.E3R059"/>
<evidence type="ECO:0000256" key="8">
    <source>
        <dbReference type="SAM" id="Phobius"/>
    </source>
</evidence>
<dbReference type="GO" id="GO:0016705">
    <property type="term" value="F:oxidoreductase activity, acting on paired donors, with incorporation or reduction of molecular oxygen"/>
    <property type="evidence" value="ECO:0007669"/>
    <property type="project" value="InterPro"/>
</dbReference>
<keyword evidence="10" id="KW-1185">Reference proteome</keyword>
<dbReference type="GeneID" id="24417006"/>
<keyword evidence="8" id="KW-0472">Membrane</keyword>
<dbReference type="InterPro" id="IPR017972">
    <property type="entry name" value="Cyt_P450_CS"/>
</dbReference>
<proteinExistence type="inferred from homology"/>
<dbReference type="PRINTS" id="PR00465">
    <property type="entry name" value="EP450IV"/>
</dbReference>
<evidence type="ECO:0000256" key="3">
    <source>
        <dbReference type="ARBA" id="ARBA00022723"/>
    </source>
</evidence>
<dbReference type="PROSITE" id="PS00086">
    <property type="entry name" value="CYTOCHROME_P450"/>
    <property type="match status" value="1"/>
</dbReference>
<dbReference type="eggNOG" id="KOG0684">
    <property type="taxonomic scope" value="Eukaryota"/>
</dbReference>
<feature type="transmembrane region" description="Helical" evidence="8">
    <location>
        <begin position="288"/>
        <end position="307"/>
    </location>
</feature>
<feature type="transmembrane region" description="Helical" evidence="8">
    <location>
        <begin position="12"/>
        <end position="30"/>
    </location>
</feature>
<keyword evidence="8" id="KW-0812">Transmembrane</keyword>
<dbReference type="Pfam" id="PF00067">
    <property type="entry name" value="p450"/>
    <property type="match status" value="1"/>
</dbReference>
<keyword evidence="3 6" id="KW-0479">Metal-binding</keyword>
<dbReference type="EMBL" id="GG697428">
    <property type="protein sequence ID" value="EFQ36497.1"/>
    <property type="molecule type" value="Genomic_DNA"/>
</dbReference>
<dbReference type="RefSeq" id="XP_008100517.1">
    <property type="nucleotide sequence ID" value="XM_008102326.1"/>
</dbReference>
<gene>
    <name evidence="9" type="ORF">GLRG_11642</name>
</gene>